<keyword evidence="1" id="KW-0732">Signal</keyword>
<feature type="chain" id="PRO_5045293098" description="Lipid/polyisoprenoid-binding YceI-like domain-containing protein" evidence="1">
    <location>
        <begin position="24"/>
        <end position="193"/>
    </location>
</feature>
<organism evidence="2 3">
    <name type="scientific">Arcicella aquatica</name>
    <dbReference type="NCBI Taxonomy" id="217141"/>
    <lineage>
        <taxon>Bacteria</taxon>
        <taxon>Pseudomonadati</taxon>
        <taxon>Bacteroidota</taxon>
        <taxon>Cytophagia</taxon>
        <taxon>Cytophagales</taxon>
        <taxon>Flectobacillaceae</taxon>
        <taxon>Arcicella</taxon>
    </lineage>
</organism>
<protein>
    <recommendedName>
        <fullName evidence="4">Lipid/polyisoprenoid-binding YceI-like domain-containing protein</fullName>
    </recommendedName>
</protein>
<dbReference type="Proteomes" id="UP001304671">
    <property type="component" value="Unassembled WGS sequence"/>
</dbReference>
<dbReference type="PROSITE" id="PS51257">
    <property type="entry name" value="PROKAR_LIPOPROTEIN"/>
    <property type="match status" value="1"/>
</dbReference>
<evidence type="ECO:0008006" key="4">
    <source>
        <dbReference type="Google" id="ProtNLM"/>
    </source>
</evidence>
<feature type="signal peptide" evidence="1">
    <location>
        <begin position="1"/>
        <end position="23"/>
    </location>
</feature>
<comment type="caution">
    <text evidence="2">The sequence shown here is derived from an EMBL/GenBank/DDBJ whole genome shotgun (WGS) entry which is preliminary data.</text>
</comment>
<accession>A0ABU5QSJ6</accession>
<dbReference type="EMBL" id="JAYFUL010000037">
    <property type="protein sequence ID" value="MEA5259784.1"/>
    <property type="molecule type" value="Genomic_DNA"/>
</dbReference>
<keyword evidence="3" id="KW-1185">Reference proteome</keyword>
<evidence type="ECO:0000313" key="2">
    <source>
        <dbReference type="EMBL" id="MEA5259784.1"/>
    </source>
</evidence>
<reference evidence="2 3" key="1">
    <citation type="submission" date="2023-12" db="EMBL/GenBank/DDBJ databases">
        <title>Novel species of the genus Arcicella isolated from rivers.</title>
        <authorList>
            <person name="Lu H."/>
        </authorList>
    </citation>
    <scope>NUCLEOTIDE SEQUENCE [LARGE SCALE GENOMIC DNA]</scope>
    <source>
        <strain evidence="2 3">LMG 21963</strain>
    </source>
</reference>
<evidence type="ECO:0000313" key="3">
    <source>
        <dbReference type="Proteomes" id="UP001304671"/>
    </source>
</evidence>
<sequence length="193" mass="22364">MIKRIHLLSKVFIVFIPCFFLMACSADKREEEIYQSLKNNQSKFIFKLNGANFYQAESVFTGHLEIVERSFTINFFDQFEGNTMIHFSGIDWYKGRPIKIPIKLASSYSNVMFGRIKDKANKLGEGYLMSEGTITFKSLTKEKIIIKIEGKAKKYPKIDIDSPTYDVQGLVVCKQPKIDFLDIDEKKAFYSNY</sequence>
<gene>
    <name evidence="2" type="ORF">VB264_18450</name>
</gene>
<proteinExistence type="predicted"/>
<dbReference type="RefSeq" id="WP_323251701.1">
    <property type="nucleotide sequence ID" value="NZ_JAYFUL010000037.1"/>
</dbReference>
<evidence type="ECO:0000256" key="1">
    <source>
        <dbReference type="SAM" id="SignalP"/>
    </source>
</evidence>
<name>A0ABU5QSJ6_9BACT</name>